<organism evidence="2 3">
    <name type="scientific">Dentiscutata erythropus</name>
    <dbReference type="NCBI Taxonomy" id="1348616"/>
    <lineage>
        <taxon>Eukaryota</taxon>
        <taxon>Fungi</taxon>
        <taxon>Fungi incertae sedis</taxon>
        <taxon>Mucoromycota</taxon>
        <taxon>Glomeromycotina</taxon>
        <taxon>Glomeromycetes</taxon>
        <taxon>Diversisporales</taxon>
        <taxon>Gigasporaceae</taxon>
        <taxon>Dentiscutata</taxon>
    </lineage>
</organism>
<evidence type="ECO:0000313" key="2">
    <source>
        <dbReference type="EMBL" id="CAG8710191.1"/>
    </source>
</evidence>
<feature type="non-terminal residue" evidence="2">
    <location>
        <position position="1"/>
    </location>
</feature>
<dbReference type="Proteomes" id="UP000789405">
    <property type="component" value="Unassembled WGS sequence"/>
</dbReference>
<comment type="caution">
    <text evidence="2">The sequence shown here is derived from an EMBL/GenBank/DDBJ whole genome shotgun (WGS) entry which is preliminary data.</text>
</comment>
<protein>
    <submittedName>
        <fullName evidence="2">24280_t:CDS:1</fullName>
    </submittedName>
</protein>
<evidence type="ECO:0000313" key="3">
    <source>
        <dbReference type="Proteomes" id="UP000789405"/>
    </source>
</evidence>
<feature type="region of interest" description="Disordered" evidence="1">
    <location>
        <begin position="55"/>
        <end position="99"/>
    </location>
</feature>
<proteinExistence type="predicted"/>
<sequence length="99" mass="11691">MKLEYSKTDLDIVNAQSNSITKELQESINDNAVNKYQIILEEDYNNTIDKYQAISEEEEDNTVDKRQERENKDIDVEEYQDILEDNKNNNSNNEILDNE</sequence>
<accession>A0A9N9HX65</accession>
<gene>
    <name evidence="2" type="ORF">DERYTH_LOCUS13533</name>
</gene>
<dbReference type="AlphaFoldDB" id="A0A9N9HX65"/>
<reference evidence="2" key="1">
    <citation type="submission" date="2021-06" db="EMBL/GenBank/DDBJ databases">
        <authorList>
            <person name="Kallberg Y."/>
            <person name="Tangrot J."/>
            <person name="Rosling A."/>
        </authorList>
    </citation>
    <scope>NUCLEOTIDE SEQUENCE</scope>
    <source>
        <strain evidence="2">MA453B</strain>
    </source>
</reference>
<dbReference type="EMBL" id="CAJVPY010009568">
    <property type="protein sequence ID" value="CAG8710191.1"/>
    <property type="molecule type" value="Genomic_DNA"/>
</dbReference>
<keyword evidence="3" id="KW-1185">Reference proteome</keyword>
<evidence type="ECO:0000256" key="1">
    <source>
        <dbReference type="SAM" id="MobiDB-lite"/>
    </source>
</evidence>
<feature type="compositionally biased region" description="Basic and acidic residues" evidence="1">
    <location>
        <begin position="62"/>
        <end position="74"/>
    </location>
</feature>
<feature type="compositionally biased region" description="Low complexity" evidence="1">
    <location>
        <begin position="88"/>
        <end position="99"/>
    </location>
</feature>
<name>A0A9N9HX65_9GLOM</name>